<dbReference type="Gene3D" id="2.60.120.260">
    <property type="entry name" value="Galactose-binding domain-like"/>
    <property type="match status" value="5"/>
</dbReference>
<dbReference type="InterPro" id="IPR051816">
    <property type="entry name" value="Glycosyl_Hydrolase_31"/>
</dbReference>
<evidence type="ECO:0000256" key="3">
    <source>
        <dbReference type="ARBA" id="ARBA00023295"/>
    </source>
</evidence>
<name>A0ABU3HE87_9BACL</name>
<evidence type="ECO:0000259" key="5">
    <source>
        <dbReference type="PROSITE" id="PS51175"/>
    </source>
</evidence>
<evidence type="ECO:0000256" key="4">
    <source>
        <dbReference type="SAM" id="SignalP"/>
    </source>
</evidence>
<dbReference type="PROSITE" id="PS51175">
    <property type="entry name" value="CBM6"/>
    <property type="match status" value="1"/>
</dbReference>
<dbReference type="Pfam" id="PF17801">
    <property type="entry name" value="Melibiase_C"/>
    <property type="match status" value="1"/>
</dbReference>
<dbReference type="Pfam" id="PF01055">
    <property type="entry name" value="Glyco_hydro_31_2nd"/>
    <property type="match status" value="1"/>
</dbReference>
<proteinExistence type="inferred from homology"/>
<comment type="caution">
    <text evidence="6">The sequence shown here is derived from an EMBL/GenBank/DDBJ whole genome shotgun (WGS) entry which is preliminary data.</text>
</comment>
<keyword evidence="3 6" id="KW-0326">Glycosidase</keyword>
<comment type="similarity">
    <text evidence="1">Belongs to the glycosyl hydrolase 31 family.</text>
</comment>
<keyword evidence="2 6" id="KW-0378">Hydrolase</keyword>
<keyword evidence="4" id="KW-0732">Signal</keyword>
<reference evidence="6 7" key="1">
    <citation type="submission" date="2023-07" db="EMBL/GenBank/DDBJ databases">
        <title>Genomic Encyclopedia of Type Strains, Phase IV (KMG-IV): sequencing the most valuable type-strain genomes for metagenomic binning, comparative biology and taxonomic classification.</title>
        <authorList>
            <person name="Goeker M."/>
        </authorList>
    </citation>
    <scope>NUCLEOTIDE SEQUENCE [LARGE SCALE GENOMIC DNA]</scope>
    <source>
        <strain evidence="6 7">T98</strain>
    </source>
</reference>
<dbReference type="InterPro" id="IPR013785">
    <property type="entry name" value="Aldolase_TIM"/>
</dbReference>
<keyword evidence="7" id="KW-1185">Reference proteome</keyword>
<dbReference type="SUPFAM" id="SSF51445">
    <property type="entry name" value="(Trans)glycosidases"/>
    <property type="match status" value="2"/>
</dbReference>
<feature type="domain" description="CBM6" evidence="5">
    <location>
        <begin position="831"/>
        <end position="963"/>
    </location>
</feature>
<dbReference type="CDD" id="cd14752">
    <property type="entry name" value="GH31_N"/>
    <property type="match status" value="1"/>
</dbReference>
<dbReference type="SUPFAM" id="SSF51011">
    <property type="entry name" value="Glycosyl hydrolase domain"/>
    <property type="match status" value="2"/>
</dbReference>
<dbReference type="Proteomes" id="UP001248709">
    <property type="component" value="Unassembled WGS sequence"/>
</dbReference>
<dbReference type="RefSeq" id="WP_312001449.1">
    <property type="nucleotide sequence ID" value="NZ_JAUSUY010000036.1"/>
</dbReference>
<dbReference type="InterPro" id="IPR033403">
    <property type="entry name" value="DUF5110"/>
</dbReference>
<dbReference type="InterPro" id="IPR041233">
    <property type="entry name" value="Melibiase_C"/>
</dbReference>
<dbReference type="EC" id="3.2.1.20" evidence="6"/>
<dbReference type="GO" id="GO:0004558">
    <property type="term" value="F:alpha-1,4-glucosidase activity"/>
    <property type="evidence" value="ECO:0007669"/>
    <property type="project" value="UniProtKB-EC"/>
</dbReference>
<feature type="chain" id="PRO_5046236065" evidence="4">
    <location>
        <begin position="34"/>
        <end position="2308"/>
    </location>
</feature>
<dbReference type="InterPro" id="IPR011013">
    <property type="entry name" value="Gal_mutarotase_sf_dom"/>
</dbReference>
<accession>A0ABU3HE87</accession>
<evidence type="ECO:0000256" key="2">
    <source>
        <dbReference type="ARBA" id="ARBA00022801"/>
    </source>
</evidence>
<dbReference type="InterPro" id="IPR000322">
    <property type="entry name" value="Glyco_hydro_31_TIM"/>
</dbReference>
<feature type="signal peptide" evidence="4">
    <location>
        <begin position="1"/>
        <end position="33"/>
    </location>
</feature>
<dbReference type="Pfam" id="PF21365">
    <property type="entry name" value="Glyco_hydro_31_3rd"/>
    <property type="match status" value="1"/>
</dbReference>
<dbReference type="Pfam" id="PF17137">
    <property type="entry name" value="DUF5110"/>
    <property type="match status" value="1"/>
</dbReference>
<evidence type="ECO:0000313" key="7">
    <source>
        <dbReference type="Proteomes" id="UP001248709"/>
    </source>
</evidence>
<dbReference type="Gene3D" id="2.60.40.1760">
    <property type="entry name" value="glycosyl hydrolase (family 31)"/>
    <property type="match status" value="1"/>
</dbReference>
<dbReference type="InterPro" id="IPR017853">
    <property type="entry name" value="GH"/>
</dbReference>
<gene>
    <name evidence="6" type="ORF">J2Z22_004733</name>
</gene>
<evidence type="ECO:0000256" key="1">
    <source>
        <dbReference type="ARBA" id="ARBA00007806"/>
    </source>
</evidence>
<organism evidence="6 7">
    <name type="scientific">Paenibacillus forsythiae</name>
    <dbReference type="NCBI Taxonomy" id="365616"/>
    <lineage>
        <taxon>Bacteria</taxon>
        <taxon>Bacillati</taxon>
        <taxon>Bacillota</taxon>
        <taxon>Bacilli</taxon>
        <taxon>Bacillales</taxon>
        <taxon>Paenibacillaceae</taxon>
        <taxon>Paenibacillus</taxon>
    </lineage>
</organism>
<dbReference type="InterPro" id="IPR025887">
    <property type="entry name" value="Glyco_hydro_31_N_dom"/>
</dbReference>
<dbReference type="InterPro" id="IPR008979">
    <property type="entry name" value="Galactose-bd-like_sf"/>
</dbReference>
<dbReference type="Pfam" id="PF13802">
    <property type="entry name" value="Gal_mutarotas_2"/>
    <property type="match status" value="1"/>
</dbReference>
<dbReference type="SUPFAM" id="SSF49785">
    <property type="entry name" value="Galactose-binding domain-like"/>
    <property type="match status" value="1"/>
</dbReference>
<dbReference type="InterPro" id="IPR013780">
    <property type="entry name" value="Glyco_hydro_b"/>
</dbReference>
<dbReference type="CDD" id="cd04083">
    <property type="entry name" value="CBM35_Lmo2446-like"/>
    <property type="match status" value="1"/>
</dbReference>
<dbReference type="EMBL" id="JAUSUY010000036">
    <property type="protein sequence ID" value="MDT3429133.1"/>
    <property type="molecule type" value="Genomic_DNA"/>
</dbReference>
<dbReference type="PANTHER" id="PTHR43863">
    <property type="entry name" value="HYDROLASE, PUTATIVE (AFU_ORTHOLOGUE AFUA_1G03140)-RELATED"/>
    <property type="match status" value="1"/>
</dbReference>
<evidence type="ECO:0000313" key="6">
    <source>
        <dbReference type="EMBL" id="MDT3429133.1"/>
    </source>
</evidence>
<dbReference type="InterPro" id="IPR048395">
    <property type="entry name" value="Glyco_hydro_31_C"/>
</dbReference>
<dbReference type="Gene3D" id="3.20.20.70">
    <property type="entry name" value="Aldolase class I"/>
    <property type="match status" value="1"/>
</dbReference>
<dbReference type="PANTHER" id="PTHR43863:SF2">
    <property type="entry name" value="MALTASE-GLUCOAMYLASE"/>
    <property type="match status" value="1"/>
</dbReference>
<dbReference type="Gene3D" id="3.20.20.80">
    <property type="entry name" value="Glycosidases"/>
    <property type="match status" value="1"/>
</dbReference>
<protein>
    <submittedName>
        <fullName evidence="6">Alpha-glucosidase</fullName>
        <ecNumber evidence="6">3.2.1.20</ecNumber>
    </submittedName>
</protein>
<sequence>MQKKNRKRLHRVMASIMALSLIVPAFGSGSVMARDSEFTRKGSGPMYWITYEHQWIQNIFMPEDRWKANIDWMAENFQPYGYDMVSTDGWIEGATLLNENGYIVSHNNKWMTDPLGSEDGNTGPVYGVVNGNFSDPETKGWTFTGPAAHGRNNDNGNDSLYTWLDDPHKETVSQNVYLEHTGLYRLSAKARTKNGMYEDGVPAFMKIKGYDAADPEAETVTAITYENWTDYSAQLNITNPSVSLEFSYDALAKSKRSAGLDLDDVKLERVADETDTSNHAVNGGFEQGDSVGWTYGEGFLHGTNNDNESGTDKSLWTWSNDPNTVQTVKQSVDLPNGKYVVKAKAKTKDDMIKNGATAVFRVNGYNSAVPQATLAKTVSSQSWTDYSIEVDVTSGSLNLEFAADPKGKSTSAGIDVDDVEVKWAGPNDWQGYPSELYPGGHTWKYWADYIKSKGMKLGIYYNPLWVTPEVLKHPDKYHVTVKNDDGSTEQIPVASLIKTEPYNLGNGKQLNGDRFDGGQGADQALYWLDVNKKGAKEYLQGYVKFLAEQGASFLRVDFLSWYESGYDQGLGQIGTGHNSDTEYAKALQWMDEASADNHVFLSLVMPDLKGHAQYEQQFGDMIRIDEDVFGGGWDHTSGRRQNWTPGWSQWANSFQGFTGFSDISGRGSMINDGDFLRLNTYSGQYADNERKTALSLFAIAGSPITIADQYDTIGDNARFYQNPELIELNKSGLAGKPIYYSGEHYKNNASRDSERWAGQLPDGTWAIALFNRSDEAKALTMDFAKELGLADGAYVRDIWKHQDLGYKKVYSKTLEPHDTVVLKLVPKTASKSYQAEVAAYQGGAIFGNDAAGYQGFGYIGGLAEQGAKLTFAVSVPQDGDYPLNIRYANGNEADSPLTVSVEDEAGGGADSDTVIFKSLGQGNWDQWSSAEQTVSLKKGTNLITLKQPENSAGSVRIDSISFSSGTGQLINGDFEAGNESGWIVDTHGTTIWHGVDTNDAFEGHKQYLYSPDAGGEATSQQKIASLKNGHYTLSAMVKLMPHLDPTFAGGTAKMVISQPGKDDVAVDLTPSLKDGVPSTGKTKWEAGDFEYKEFKAEADITEQEATVKFIIEAPKADTSMQIDNVKFTSGEAVTEAPLVGLYNPGFDEGFTGWSRTNMTHQAIVRDGDSAFARIGGDSDYSSDIWQFRNAPADGLYQLSLKTRSTGNFDKAEVYVSYSGGIKKLDIPSGADFAELKLPNIQLSMNEVVKVGVLAEGNAGSRLDIDDFKLQKDNDQQFKDVTFMNSLSDTDPYQVSDGGRAVVLNSQGSAKVKLEFVKADTAKVWMERTGTFAKKDTFVVDSEQGTATPAVKDMEDDGYILIQTDALSVRAYKSPFRLAYYDAANTKLLSEQVGGQGFGYDGDTGVYSEMVLAPDEHIFGLGMDRDAQSFDRRGKKVVMDNAMTGGYGGNTSDVSSTFFTSTRGYGLYFDNTYEKAVFDMGAMDESKYSFSSPNGEMLYYFIAGDNGGSLNSIMKSFSALTGAAPIPPIWTLGYMQSRFGYRSWNEVDGIVDTFRDKDIPLDSMVLDVYWAKKNHYFDMTWNDDPKQDFMNPKTNMDELKQKGVNIVTIVDPYVQVTASNFKEGDRKGYFVKDASGKTVIYPAWYGKAGLIDFTNPEAAKWYSAQVKKLHDAGVKGYWIDLNEPEQPTDSVKDQFAAGSAAEITNVYALNEAKAFYNGQRSYTGDRVWTLARSGFTGIQQYGTTVWSGDIDSSWESFSHQLQLGLSAAASGISYFTNDTGGFNGKPTPELYTRWMQAASLMPVFRSHVALGDNPSDPSNIREPWAFGAEAEASVAKAIKQRYQLLPYIYSTAKQTADGEALLMKPLVMDYASDSKVYNIQDEWMFGGSILAAPVHQENAAERTIYLPNGTWYDWNSDQQFEGGKEIAYSADLSTIPMLVKEGAIIPVREAQDFSEQTPAGELTLKVYPSSGGAASSFTLYEDDGKTYDYEKGKSAATELKASAQEDKVTLNIAAMKGSYTGKVDQRVWSSEVKIGAGDKTVYSVKRNGKELTEVDSKSAVNAGQDVWYYDTAARKLYVRTAKVATSEAQQITAALTAAGALSIKDVTLDAAMHRAGSTKDVQIAVSTVNAADGTPVKAVLLKGALPYEGVPAAAGSVSGGKASLTLQLPATLPAGPYQIRVEAGSASYTLDYTVLKRMEDSFKLEPSFNMSKLEAGKYLDAKVKITNALSEDKQVLIIAALYDTNGGLKMVNHAYSSSLVKAGRTLQLNAGFQLPSSVAGYKVKLMVWEGEDLINTTMMPLADVAELTP</sequence>
<dbReference type="Gene3D" id="2.60.40.1180">
    <property type="entry name" value="Golgi alpha-mannosidase II"/>
    <property type="match status" value="3"/>
</dbReference>
<dbReference type="InterPro" id="IPR005084">
    <property type="entry name" value="CBM6"/>
</dbReference>
<dbReference type="SUPFAM" id="SSF74650">
    <property type="entry name" value="Galactose mutarotase-like"/>
    <property type="match status" value="1"/>
</dbReference>